<evidence type="ECO:0000259" key="1">
    <source>
        <dbReference type="Pfam" id="PF13930"/>
    </source>
</evidence>
<dbReference type="AlphaFoldDB" id="A0A0G3WK06"/>
<reference evidence="2 3" key="1">
    <citation type="submission" date="2014-09" db="EMBL/GenBank/DDBJ databases">
        <title>Complete genome sequence of Endomicrobium proavitum.</title>
        <authorList>
            <person name="Zheng H."/>
        </authorList>
    </citation>
    <scope>NUCLEOTIDE SEQUENCE [LARGE SCALE GENOMIC DNA]</scope>
    <source>
        <strain evidence="2 3">Rsa215</strain>
    </source>
</reference>
<dbReference type="STRING" id="1408281.Epro_0833"/>
<name>A0A0G3WK06_9BACT</name>
<dbReference type="Gene3D" id="3.40.570.10">
    <property type="entry name" value="Extracellular Endonuclease, subunit A"/>
    <property type="match status" value="1"/>
</dbReference>
<dbReference type="InterPro" id="IPR044929">
    <property type="entry name" value="DNA/RNA_non-sp_Endonuclease_sf"/>
</dbReference>
<dbReference type="Pfam" id="PF13930">
    <property type="entry name" value="Endonuclea_NS_2"/>
    <property type="match status" value="1"/>
</dbReference>
<dbReference type="InterPro" id="IPR044927">
    <property type="entry name" value="Endonuclea_NS_2"/>
</dbReference>
<keyword evidence="3" id="KW-1185">Reference proteome</keyword>
<dbReference type="EMBL" id="CP009498">
    <property type="protein sequence ID" value="AKL98212.1"/>
    <property type="molecule type" value="Genomic_DNA"/>
</dbReference>
<protein>
    <recommendedName>
        <fullName evidence="1">Type VII secretion system protein EssD-like domain-containing protein</fullName>
    </recommendedName>
</protein>
<dbReference type="KEGG" id="epo:Epro_0833"/>
<organism evidence="2 3">
    <name type="scientific">Endomicrobium proavitum</name>
    <dbReference type="NCBI Taxonomy" id="1408281"/>
    <lineage>
        <taxon>Bacteria</taxon>
        <taxon>Pseudomonadati</taxon>
        <taxon>Elusimicrobiota</taxon>
        <taxon>Endomicrobiia</taxon>
        <taxon>Endomicrobiales</taxon>
        <taxon>Endomicrobiaceae</taxon>
        <taxon>Endomicrobium</taxon>
    </lineage>
</organism>
<accession>A0A0G3WK06</accession>
<evidence type="ECO:0000313" key="2">
    <source>
        <dbReference type="EMBL" id="AKL98212.1"/>
    </source>
</evidence>
<proteinExistence type="predicted"/>
<feature type="domain" description="Type VII secretion system protein EssD-like" evidence="1">
    <location>
        <begin position="8"/>
        <end position="99"/>
    </location>
</feature>
<gene>
    <name evidence="2" type="ORF">Epro_0833</name>
</gene>
<dbReference type="Proteomes" id="UP000035337">
    <property type="component" value="Chromosome"/>
</dbReference>
<evidence type="ECO:0000313" key="3">
    <source>
        <dbReference type="Proteomes" id="UP000035337"/>
    </source>
</evidence>
<sequence>MRLEQGIRNPNAQLSAGGVDRLITDHGSHLIGTRFGGSGNLDNLVAGDSNLNLSAYKKLENILAQALKDGKSVTVNIQPKYEGTSLRPSKLDIKYSIDNEKFSDVLLNKSGSK</sequence>